<keyword evidence="8" id="KW-0812">Transmembrane</keyword>
<evidence type="ECO:0000256" key="7">
    <source>
        <dbReference type="ARBA" id="ARBA00043224"/>
    </source>
</evidence>
<evidence type="ECO:0000313" key="10">
    <source>
        <dbReference type="EMBL" id="RUS70854.1"/>
    </source>
</evidence>
<dbReference type="GO" id="GO:0019363">
    <property type="term" value="P:pyridine nucleotide biosynthetic process"/>
    <property type="evidence" value="ECO:0007669"/>
    <property type="project" value="UniProtKB-KW"/>
</dbReference>
<reference evidence="10 11" key="1">
    <citation type="submission" date="2019-01" db="EMBL/GenBank/DDBJ databases">
        <title>A draft genome assembly of the solar-powered sea slug Elysia chlorotica.</title>
        <authorList>
            <person name="Cai H."/>
            <person name="Li Q."/>
            <person name="Fang X."/>
            <person name="Li J."/>
            <person name="Curtis N.E."/>
            <person name="Altenburger A."/>
            <person name="Shibata T."/>
            <person name="Feng M."/>
            <person name="Maeda T."/>
            <person name="Schwartz J.A."/>
            <person name="Shigenobu S."/>
            <person name="Lundholm N."/>
            <person name="Nishiyama T."/>
            <person name="Yang H."/>
            <person name="Hasebe M."/>
            <person name="Li S."/>
            <person name="Pierce S.K."/>
            <person name="Wang J."/>
        </authorList>
    </citation>
    <scope>NUCLEOTIDE SEQUENCE [LARGE SCALE GENOMIC DNA]</scope>
    <source>
        <strain evidence="10">EC2010</strain>
        <tissue evidence="10">Whole organism of an adult</tissue>
    </source>
</reference>
<comment type="pathway">
    <text evidence="5">Cofactor biosynthesis; nicotinate biosynthesis; nicotinate from nicotinamide: step 1/1.</text>
</comment>
<comment type="similarity">
    <text evidence="1">Belongs to the isochorismatase family.</text>
</comment>
<dbReference type="InterPro" id="IPR052347">
    <property type="entry name" value="Isochorismatase_Nicotinamidase"/>
</dbReference>
<protein>
    <recommendedName>
        <fullName evidence="6">nicotinamidase</fullName>
        <ecNumber evidence="6">3.5.1.19</ecNumber>
    </recommendedName>
    <alternativeName>
        <fullName evidence="7">Nicotinamide deamidase</fullName>
    </alternativeName>
</protein>
<evidence type="ECO:0000259" key="9">
    <source>
        <dbReference type="Pfam" id="PF00857"/>
    </source>
</evidence>
<dbReference type="EC" id="3.5.1.19" evidence="6"/>
<keyword evidence="8" id="KW-1133">Transmembrane helix</keyword>
<evidence type="ECO:0000256" key="8">
    <source>
        <dbReference type="SAM" id="Phobius"/>
    </source>
</evidence>
<dbReference type="GO" id="GO:0046872">
    <property type="term" value="F:metal ion binding"/>
    <property type="evidence" value="ECO:0007669"/>
    <property type="project" value="UniProtKB-KW"/>
</dbReference>
<keyword evidence="4" id="KW-0378">Hydrolase</keyword>
<keyword evidence="11" id="KW-1185">Reference proteome</keyword>
<dbReference type="SUPFAM" id="SSF52499">
    <property type="entry name" value="Isochorismatase-like hydrolases"/>
    <property type="match status" value="1"/>
</dbReference>
<dbReference type="Pfam" id="PF00857">
    <property type="entry name" value="Isochorismatase"/>
    <property type="match status" value="1"/>
</dbReference>
<comment type="caution">
    <text evidence="10">The sequence shown here is derived from an EMBL/GenBank/DDBJ whole genome shotgun (WGS) entry which is preliminary data.</text>
</comment>
<dbReference type="EMBL" id="RQTK01001320">
    <property type="protein sequence ID" value="RUS70854.1"/>
    <property type="molecule type" value="Genomic_DNA"/>
</dbReference>
<evidence type="ECO:0000313" key="11">
    <source>
        <dbReference type="Proteomes" id="UP000271974"/>
    </source>
</evidence>
<dbReference type="Gene3D" id="3.40.50.850">
    <property type="entry name" value="Isochorismatase-like"/>
    <property type="match status" value="1"/>
</dbReference>
<dbReference type="InterPro" id="IPR036380">
    <property type="entry name" value="Isochorismatase-like_sf"/>
</dbReference>
<evidence type="ECO:0000256" key="3">
    <source>
        <dbReference type="ARBA" id="ARBA00022723"/>
    </source>
</evidence>
<evidence type="ECO:0000256" key="4">
    <source>
        <dbReference type="ARBA" id="ARBA00022801"/>
    </source>
</evidence>
<evidence type="ECO:0000256" key="2">
    <source>
        <dbReference type="ARBA" id="ARBA00022642"/>
    </source>
</evidence>
<accession>A0A3S0ZMG6</accession>
<feature type="transmembrane region" description="Helical" evidence="8">
    <location>
        <begin position="12"/>
        <end position="34"/>
    </location>
</feature>
<dbReference type="PANTHER" id="PTHR11080:SF2">
    <property type="entry name" value="LD05707P"/>
    <property type="match status" value="1"/>
</dbReference>
<dbReference type="OrthoDB" id="167809at2759"/>
<keyword evidence="3" id="KW-0479">Metal-binding</keyword>
<name>A0A3S0ZMG6_ELYCH</name>
<gene>
    <name evidence="10" type="ORF">EGW08_021382</name>
</gene>
<dbReference type="AlphaFoldDB" id="A0A3S0ZMG6"/>
<dbReference type="Proteomes" id="UP000271974">
    <property type="component" value="Unassembled WGS sequence"/>
</dbReference>
<dbReference type="InterPro" id="IPR000868">
    <property type="entry name" value="Isochorismatase-like_dom"/>
</dbReference>
<evidence type="ECO:0000256" key="5">
    <source>
        <dbReference type="ARBA" id="ARBA00037900"/>
    </source>
</evidence>
<organism evidence="10 11">
    <name type="scientific">Elysia chlorotica</name>
    <name type="common">Eastern emerald elysia</name>
    <name type="synonym">Sea slug</name>
    <dbReference type="NCBI Taxonomy" id="188477"/>
    <lineage>
        <taxon>Eukaryota</taxon>
        <taxon>Metazoa</taxon>
        <taxon>Spiralia</taxon>
        <taxon>Lophotrochozoa</taxon>
        <taxon>Mollusca</taxon>
        <taxon>Gastropoda</taxon>
        <taxon>Heterobranchia</taxon>
        <taxon>Euthyneura</taxon>
        <taxon>Panpulmonata</taxon>
        <taxon>Sacoglossa</taxon>
        <taxon>Placobranchoidea</taxon>
        <taxon>Plakobranchidae</taxon>
        <taxon>Elysia</taxon>
    </lineage>
</organism>
<proteinExistence type="inferred from homology"/>
<keyword evidence="8" id="KW-0472">Membrane</keyword>
<evidence type="ECO:0000256" key="1">
    <source>
        <dbReference type="ARBA" id="ARBA00006336"/>
    </source>
</evidence>
<feature type="domain" description="Isochorismatase-like" evidence="9">
    <location>
        <begin position="46"/>
        <end position="239"/>
    </location>
</feature>
<dbReference type="PANTHER" id="PTHR11080">
    <property type="entry name" value="PYRAZINAMIDASE/NICOTINAMIDASE"/>
    <property type="match status" value="1"/>
</dbReference>
<evidence type="ECO:0000256" key="6">
    <source>
        <dbReference type="ARBA" id="ARBA00039017"/>
    </source>
</evidence>
<dbReference type="GO" id="GO:0008936">
    <property type="term" value="F:nicotinamidase activity"/>
    <property type="evidence" value="ECO:0007669"/>
    <property type="project" value="UniProtKB-EC"/>
</dbReference>
<sequence>METQVRQCQGTSAPVFCFMALVLALTTSGLVNLVGADGASSGKKVALLIIDVQECFLPGGSLSVNEGNEVIPVINWIREAYEDKFSVVAVTKDWHCARHVSFASSHSGKTPFEDVTLREINQTLWPDHCVQNVGSGPTSSKLDATLKREASDVDFYSSFYDIGRFGMTNLHSTLQSHGIDTIIITGLALDYCVKYSALDGQFLGYKVYVVQDATRSVAMDTSNEALTEFSEHGIDYIDTTMLGGVLRGAASTEVILSPALVSAWLCAYLLL</sequence>
<keyword evidence="2" id="KW-0662">Pyridine nucleotide biosynthesis</keyword>
<dbReference type="STRING" id="188477.A0A3S0ZMG6"/>